<evidence type="ECO:0000313" key="4">
    <source>
        <dbReference type="Proteomes" id="UP001523566"/>
    </source>
</evidence>
<feature type="transmembrane region" description="Helical" evidence="1">
    <location>
        <begin position="71"/>
        <end position="92"/>
    </location>
</feature>
<feature type="transmembrane region" description="Helical" evidence="1">
    <location>
        <begin position="44"/>
        <end position="64"/>
    </location>
</feature>
<organism evidence="3 4">
    <name type="scientific">Aequitasia blattaphilus</name>
    <dbReference type="NCBI Taxonomy" id="2949332"/>
    <lineage>
        <taxon>Bacteria</taxon>
        <taxon>Bacillati</taxon>
        <taxon>Bacillota</taxon>
        <taxon>Clostridia</taxon>
        <taxon>Lachnospirales</taxon>
        <taxon>Lachnospiraceae</taxon>
        <taxon>Aequitasia</taxon>
    </lineage>
</organism>
<feature type="transmembrane region" description="Helical" evidence="1">
    <location>
        <begin position="133"/>
        <end position="150"/>
    </location>
</feature>
<keyword evidence="3" id="KW-0012">Acyltransferase</keyword>
<comment type="caution">
    <text evidence="3">The sequence shown here is derived from an EMBL/GenBank/DDBJ whole genome shotgun (WGS) entry which is preliminary data.</text>
</comment>
<feature type="transmembrane region" description="Helical" evidence="1">
    <location>
        <begin position="298"/>
        <end position="320"/>
    </location>
</feature>
<dbReference type="GO" id="GO:0016746">
    <property type="term" value="F:acyltransferase activity"/>
    <property type="evidence" value="ECO:0007669"/>
    <property type="project" value="UniProtKB-KW"/>
</dbReference>
<reference evidence="3 4" key="1">
    <citation type="journal article" date="2022" name="Genome Biol. Evol.">
        <title>Host diet, physiology and behaviors set the stage for Lachnospiraceae cladogenesis.</title>
        <authorList>
            <person name="Vera-Ponce De Leon A."/>
            <person name="Schneider M."/>
            <person name="Jahnes B.C."/>
            <person name="Sadowski V."/>
            <person name="Camuy-Velez L.A."/>
            <person name="Duan J."/>
            <person name="Sabree Z.L."/>
        </authorList>
    </citation>
    <scope>NUCLEOTIDE SEQUENCE [LARGE SCALE GENOMIC DNA]</scope>
    <source>
        <strain evidence="3 4">PAL113</strain>
    </source>
</reference>
<feature type="transmembrane region" description="Helical" evidence="1">
    <location>
        <begin position="12"/>
        <end position="32"/>
    </location>
</feature>
<feature type="transmembrane region" description="Helical" evidence="1">
    <location>
        <begin position="232"/>
        <end position="252"/>
    </location>
</feature>
<feature type="domain" description="Acyltransferase 3" evidence="2">
    <location>
        <begin position="15"/>
        <end position="313"/>
    </location>
</feature>
<sequence>MSTQVSNKKEREYLFDNYRGILIFLIVTGHFLDLNYKNNAILTSIKWFIYSFHVPAFVFISGYFSKKDFPITVLVKSILLPYLVLEIIYYFYYTYLLNVSTGLYLLYPKFSLWYLVCLFVWRLVPDIKKYRPLILILAITGGLLIGLSGIKSNFLTLPRMLVFFPFFLLGRWFTEENLTFFRQKKIRILSVTIFSVATVGLSIFANNTTLSPKVFYGRYNYSFLKQTSLEGLLARSICYLFSLIIIYSLLGIVSRRQSYLSTIGQRTLAIYIFHGFVYNFFKYKTTILHEVSTPVETLLLLLFCVSLTLLFSLPIFTTMIKKIS</sequence>
<dbReference type="PANTHER" id="PTHR37312:SF1">
    <property type="entry name" value="MEMBRANE-BOUND ACYLTRANSFERASE YKRP-RELATED"/>
    <property type="match status" value="1"/>
</dbReference>
<dbReference type="Pfam" id="PF01757">
    <property type="entry name" value="Acyl_transf_3"/>
    <property type="match status" value="1"/>
</dbReference>
<keyword evidence="1" id="KW-0812">Transmembrane</keyword>
<keyword evidence="1" id="KW-0472">Membrane</keyword>
<proteinExistence type="predicted"/>
<evidence type="ECO:0000256" key="1">
    <source>
        <dbReference type="SAM" id="Phobius"/>
    </source>
</evidence>
<dbReference type="InterPro" id="IPR052734">
    <property type="entry name" value="Nod_factor_acetyltransferase"/>
</dbReference>
<keyword evidence="1" id="KW-1133">Transmembrane helix</keyword>
<dbReference type="InterPro" id="IPR002656">
    <property type="entry name" value="Acyl_transf_3_dom"/>
</dbReference>
<feature type="transmembrane region" description="Helical" evidence="1">
    <location>
        <begin position="259"/>
        <end position="278"/>
    </location>
</feature>
<accession>A0ABT1EFJ6</accession>
<evidence type="ECO:0000259" key="2">
    <source>
        <dbReference type="Pfam" id="PF01757"/>
    </source>
</evidence>
<protein>
    <submittedName>
        <fullName evidence="3">Acyltransferase family protein</fullName>
    </submittedName>
</protein>
<feature type="transmembrane region" description="Helical" evidence="1">
    <location>
        <begin position="156"/>
        <end position="174"/>
    </location>
</feature>
<gene>
    <name evidence="3" type="ORF">NK125_14505</name>
</gene>
<dbReference type="EMBL" id="JAMZFW010000034">
    <property type="protein sequence ID" value="MCP1103611.1"/>
    <property type="molecule type" value="Genomic_DNA"/>
</dbReference>
<keyword evidence="3" id="KW-0808">Transferase</keyword>
<name>A0ABT1EFJ6_9FIRM</name>
<feature type="transmembrane region" description="Helical" evidence="1">
    <location>
        <begin position="104"/>
        <end position="121"/>
    </location>
</feature>
<dbReference type="RefSeq" id="WP_262067382.1">
    <property type="nucleotide sequence ID" value="NZ_JAMXOD010000034.1"/>
</dbReference>
<evidence type="ECO:0000313" key="3">
    <source>
        <dbReference type="EMBL" id="MCP1103611.1"/>
    </source>
</evidence>
<feature type="transmembrane region" description="Helical" evidence="1">
    <location>
        <begin position="186"/>
        <end position="205"/>
    </location>
</feature>
<dbReference type="PANTHER" id="PTHR37312">
    <property type="entry name" value="MEMBRANE-BOUND ACYLTRANSFERASE YKRP-RELATED"/>
    <property type="match status" value="1"/>
</dbReference>
<keyword evidence="4" id="KW-1185">Reference proteome</keyword>
<dbReference type="Proteomes" id="UP001523566">
    <property type="component" value="Unassembled WGS sequence"/>
</dbReference>